<feature type="region of interest" description="Disordered" evidence="4">
    <location>
        <begin position="100"/>
        <end position="204"/>
    </location>
</feature>
<sequence>MFVRKAPFFSGAILAEKSRFFKKTRRSFPVLSRQQQTSIFQAESYELAEETTSELLTENFAASHIILQQSSGPRSRHKSWVSNDDADSDTDSYICCVANEEKNRDEPSGDSCASSSSPEDEATEEEEEEEGDSASNDNHQQSTSLLSSSSMESTDSESEDEVQSSETLTEPAQVENVQLHEECSSINDPETVEETSENSDSLEFEENFPTLRVKEYSPIAEGNYENNAEICQKDEEDAETSIEIRNSLESKRKPRKVSFEDERESLTGIKTSEIMGKNVCRKQIDFGIECGDQPGSQKLPFDTSTKPVIITKSLDTEGIETEEIVLEVKADGVPRPSIRWFIGEMEIEETYRIKKFEDDSDNTYQLRIAALKAEDAGEYECVVENMLGEARLKGKVTVKTLKELRHPKIMANLIDQTVMKGEPFRLKASIRGEPTPEVHWFKDGKIANETDGVEILRCEDGFTYEIAVEKASEKHHGMYEVSAKNEWGEAESQATVTVLIKPEIYEIPNVQVDHSDNVTISGTVVANPKPKITWLKNGEPWTLDAQRMKAYEEATDTHSLVIKQLIDIDKTETNDGANYTLVAENEHGKREQTFKLHINQTKPIFLVPVTDFEIGVGDSATLFGKVTGIPKPTLKWTKDGSEVEYSDQIVEREGEDQSYELFFKEVKKEDFGMYTLTATNLFGVAESTAELSLPKSPPKVLEELQPRMRVKEGEPMVLQMKFDKLSGSEVKWYKDGHPVIPDGRIRIESLPDGTQKLIIDQTIRRLNLVGEGLNGPFGGKHSPYCLHHLHQLPVLNFNYEPVGGTPFPDASWNKNGVPLTSHDAARVNIINQNGKEFYKPYTCKELVEFAEIDLVN</sequence>
<dbReference type="AlphaFoldDB" id="A0A7R9GJ82"/>
<dbReference type="GO" id="GO:0005886">
    <property type="term" value="C:plasma membrane"/>
    <property type="evidence" value="ECO:0007669"/>
    <property type="project" value="TreeGrafter"/>
</dbReference>
<feature type="compositionally biased region" description="Acidic residues" evidence="4">
    <location>
        <begin position="154"/>
        <end position="163"/>
    </location>
</feature>
<dbReference type="InterPro" id="IPR007110">
    <property type="entry name" value="Ig-like_dom"/>
</dbReference>
<feature type="compositionally biased region" description="Low complexity" evidence="4">
    <location>
        <begin position="133"/>
        <end position="153"/>
    </location>
</feature>
<dbReference type="PROSITE" id="PS50835">
    <property type="entry name" value="IG_LIKE"/>
    <property type="match status" value="4"/>
</dbReference>
<evidence type="ECO:0000256" key="4">
    <source>
        <dbReference type="SAM" id="MobiDB-lite"/>
    </source>
</evidence>
<accession>A0A7R9GJ82</accession>
<dbReference type="PANTHER" id="PTHR45080">
    <property type="entry name" value="CONTACTIN 5"/>
    <property type="match status" value="1"/>
</dbReference>
<dbReference type="Pfam" id="PF07679">
    <property type="entry name" value="I-set"/>
    <property type="match status" value="4"/>
</dbReference>
<dbReference type="SMART" id="SM00409">
    <property type="entry name" value="IG"/>
    <property type="match status" value="4"/>
</dbReference>
<dbReference type="InterPro" id="IPR003599">
    <property type="entry name" value="Ig_sub"/>
</dbReference>
<dbReference type="InterPro" id="IPR050958">
    <property type="entry name" value="Cell_Adh-Cytoskel_Orgn"/>
</dbReference>
<dbReference type="OrthoDB" id="504170at2759"/>
<dbReference type="InterPro" id="IPR003598">
    <property type="entry name" value="Ig_sub2"/>
</dbReference>
<evidence type="ECO:0000256" key="3">
    <source>
        <dbReference type="ARBA" id="ARBA00023319"/>
    </source>
</evidence>
<evidence type="ECO:0000259" key="5">
    <source>
        <dbReference type="PROSITE" id="PS50835"/>
    </source>
</evidence>
<keyword evidence="1" id="KW-0732">Signal</keyword>
<name>A0A7R9GJ82_9CRUS</name>
<feature type="domain" description="Ig-like" evidence="5">
    <location>
        <begin position="603"/>
        <end position="692"/>
    </location>
</feature>
<dbReference type="CDD" id="cd00096">
    <property type="entry name" value="Ig"/>
    <property type="match status" value="1"/>
</dbReference>
<evidence type="ECO:0000256" key="2">
    <source>
        <dbReference type="ARBA" id="ARBA00023157"/>
    </source>
</evidence>
<feature type="compositionally biased region" description="Acidic residues" evidence="4">
    <location>
        <begin position="190"/>
        <end position="204"/>
    </location>
</feature>
<dbReference type="SUPFAM" id="SSF48726">
    <property type="entry name" value="Immunoglobulin"/>
    <property type="match status" value="5"/>
</dbReference>
<reference evidence="6" key="1">
    <citation type="submission" date="2020-11" db="EMBL/GenBank/DDBJ databases">
        <authorList>
            <person name="Tran Van P."/>
        </authorList>
    </citation>
    <scope>NUCLEOTIDE SEQUENCE</scope>
</reference>
<dbReference type="SMART" id="SM00408">
    <property type="entry name" value="IGc2"/>
    <property type="match status" value="4"/>
</dbReference>
<feature type="domain" description="Ig-like" evidence="5">
    <location>
        <begin position="502"/>
        <end position="597"/>
    </location>
</feature>
<dbReference type="GO" id="GO:0007156">
    <property type="term" value="P:homophilic cell adhesion via plasma membrane adhesion molecules"/>
    <property type="evidence" value="ECO:0007669"/>
    <property type="project" value="TreeGrafter"/>
</dbReference>
<dbReference type="FunFam" id="2.60.40.10:FF:000032">
    <property type="entry name" value="palladin isoform X1"/>
    <property type="match status" value="3"/>
</dbReference>
<gene>
    <name evidence="6" type="ORF">NMOB1V02_LOCUS10828</name>
</gene>
<feature type="compositionally biased region" description="Acidic residues" evidence="4">
    <location>
        <begin position="118"/>
        <end position="132"/>
    </location>
</feature>
<dbReference type="Proteomes" id="UP000678499">
    <property type="component" value="Unassembled WGS sequence"/>
</dbReference>
<keyword evidence="7" id="KW-1185">Reference proteome</keyword>
<dbReference type="PANTHER" id="PTHR45080:SF8">
    <property type="entry name" value="IG-LIKE DOMAIN-CONTAINING PROTEIN"/>
    <property type="match status" value="1"/>
</dbReference>
<keyword evidence="2" id="KW-1015">Disulfide bond</keyword>
<proteinExistence type="predicted"/>
<feature type="domain" description="Ig-like" evidence="5">
    <location>
        <begin position="307"/>
        <end position="397"/>
    </location>
</feature>
<dbReference type="EMBL" id="OA887066">
    <property type="protein sequence ID" value="CAD7283210.1"/>
    <property type="molecule type" value="Genomic_DNA"/>
</dbReference>
<keyword evidence="3" id="KW-0393">Immunoglobulin domain</keyword>
<dbReference type="InterPro" id="IPR013783">
    <property type="entry name" value="Ig-like_fold"/>
</dbReference>
<dbReference type="EMBL" id="CAJPEX010005029">
    <property type="protein sequence ID" value="CAG0923362.1"/>
    <property type="molecule type" value="Genomic_DNA"/>
</dbReference>
<dbReference type="Gene3D" id="2.60.40.10">
    <property type="entry name" value="Immunoglobulins"/>
    <property type="match status" value="5"/>
</dbReference>
<evidence type="ECO:0000313" key="7">
    <source>
        <dbReference type="Proteomes" id="UP000678499"/>
    </source>
</evidence>
<evidence type="ECO:0000256" key="1">
    <source>
        <dbReference type="ARBA" id="ARBA00022729"/>
    </source>
</evidence>
<dbReference type="InterPro" id="IPR013098">
    <property type="entry name" value="Ig_I-set"/>
</dbReference>
<protein>
    <recommendedName>
        <fullName evidence="5">Ig-like domain-containing protein</fullName>
    </recommendedName>
</protein>
<dbReference type="FunFam" id="2.60.40.10:FF:000107">
    <property type="entry name" value="Myosin, light chain kinase a"/>
    <property type="match status" value="1"/>
</dbReference>
<feature type="domain" description="Ig-like" evidence="5">
    <location>
        <begin position="407"/>
        <end position="497"/>
    </location>
</feature>
<evidence type="ECO:0000313" key="6">
    <source>
        <dbReference type="EMBL" id="CAD7283210.1"/>
    </source>
</evidence>
<organism evidence="6">
    <name type="scientific">Notodromas monacha</name>
    <dbReference type="NCBI Taxonomy" id="399045"/>
    <lineage>
        <taxon>Eukaryota</taxon>
        <taxon>Metazoa</taxon>
        <taxon>Ecdysozoa</taxon>
        <taxon>Arthropoda</taxon>
        <taxon>Crustacea</taxon>
        <taxon>Oligostraca</taxon>
        <taxon>Ostracoda</taxon>
        <taxon>Podocopa</taxon>
        <taxon>Podocopida</taxon>
        <taxon>Cypridocopina</taxon>
        <taxon>Cypridoidea</taxon>
        <taxon>Cyprididae</taxon>
        <taxon>Notodromas</taxon>
    </lineage>
</organism>
<dbReference type="InterPro" id="IPR036179">
    <property type="entry name" value="Ig-like_dom_sf"/>
</dbReference>